<dbReference type="Ensembl" id="ENSSTUT00000065641.1">
    <property type="protein sequence ID" value="ENSSTUP00000062226.1"/>
    <property type="gene ID" value="ENSSTUG00000026978.1"/>
</dbReference>
<keyword evidence="2" id="KW-1185">Reference proteome</keyword>
<evidence type="ECO:0000313" key="1">
    <source>
        <dbReference type="Ensembl" id="ENSSTUP00000062226.1"/>
    </source>
</evidence>
<evidence type="ECO:0000313" key="2">
    <source>
        <dbReference type="Proteomes" id="UP000472277"/>
    </source>
</evidence>
<proteinExistence type="predicted"/>
<dbReference type="GeneTree" id="ENSGT00990000210334"/>
<dbReference type="Proteomes" id="UP000472277">
    <property type="component" value="Chromosome 6"/>
</dbReference>
<dbReference type="Proteomes" id="UP000472277">
    <property type="component" value="Chromosome 39"/>
</dbReference>
<protein>
    <submittedName>
        <fullName evidence="1">Uncharacterized protein</fullName>
    </submittedName>
</protein>
<sequence length="62" mass="6718">MMEMCLPGKQCLLPALCQSLLWDSAPIPGPRSVLRPPLLLADPGECSLSHWLQGSPRQAHGL</sequence>
<accession>A0A674AUU6</accession>
<dbReference type="AlphaFoldDB" id="A0A674AUU6"/>
<name>A0A674AUU6_SALTR</name>
<dbReference type="Ensembl" id="ENSSTUT00000096919.1">
    <property type="protein sequence ID" value="ENSSTUP00000091094.1"/>
    <property type="gene ID" value="ENSSTUG00000040023.1"/>
</dbReference>
<reference evidence="1" key="1">
    <citation type="submission" date="2025-05" db="UniProtKB">
        <authorList>
            <consortium name="Ensembl"/>
        </authorList>
    </citation>
    <scope>IDENTIFICATION</scope>
</reference>
<organism evidence="1 2">
    <name type="scientific">Salmo trutta</name>
    <name type="common">Brown trout</name>
    <dbReference type="NCBI Taxonomy" id="8032"/>
    <lineage>
        <taxon>Eukaryota</taxon>
        <taxon>Metazoa</taxon>
        <taxon>Chordata</taxon>
        <taxon>Craniata</taxon>
        <taxon>Vertebrata</taxon>
        <taxon>Euteleostomi</taxon>
        <taxon>Actinopterygii</taxon>
        <taxon>Neopterygii</taxon>
        <taxon>Teleostei</taxon>
        <taxon>Protacanthopterygii</taxon>
        <taxon>Salmoniformes</taxon>
        <taxon>Salmonidae</taxon>
        <taxon>Salmoninae</taxon>
        <taxon>Salmo</taxon>
    </lineage>
</organism>